<keyword evidence="1" id="KW-1133">Transmembrane helix</keyword>
<evidence type="ECO:0000313" key="2">
    <source>
        <dbReference type="EMBL" id="VUZ99793.1"/>
    </source>
</evidence>
<keyword evidence="1" id="KW-0472">Membrane</keyword>
<feature type="transmembrane region" description="Helical" evidence="1">
    <location>
        <begin position="12"/>
        <end position="32"/>
    </location>
</feature>
<proteinExistence type="predicted"/>
<reference evidence="2" key="1">
    <citation type="submission" date="2016-07" db="EMBL/GenBank/DDBJ databases">
        <authorList>
            <consortium name="Pathogen Informatics"/>
        </authorList>
    </citation>
    <scope>NUCLEOTIDE SEQUENCE</scope>
</reference>
<name>A0A565A741_PLAVI</name>
<evidence type="ECO:0008006" key="3">
    <source>
        <dbReference type="Google" id="ProtNLM"/>
    </source>
</evidence>
<feature type="transmembrane region" description="Helical" evidence="1">
    <location>
        <begin position="227"/>
        <end position="252"/>
    </location>
</feature>
<dbReference type="InterPro" id="IPR022139">
    <property type="entry name" value="Fam-L/Fam-M-like_plasmodium"/>
</dbReference>
<feature type="transmembrane region" description="Helical" evidence="1">
    <location>
        <begin position="167"/>
        <end position="187"/>
    </location>
</feature>
<dbReference type="EMBL" id="FLZR02000014">
    <property type="protein sequence ID" value="VUZ99793.1"/>
    <property type="molecule type" value="Genomic_DNA"/>
</dbReference>
<dbReference type="VEuPathDB" id="PlasmoDB:PVW1_000024900"/>
<dbReference type="VEuPathDB" id="PlasmoDB:PVX_178275"/>
<sequence>MEELKNLNFKENIKFSFFLKTFTFILLIWVYYPQKDMFISRKTLKKRHNSYETVHVIFNRLLTKNEIQKKLYHDITKDYTPHGIGNKKDKTNIHTKSTYSHSNSRKFDHLDNYKKSYKSRHSKKKGLAKLDSYYEKKIFDKIDYIYELAEKSQIAKKSFIKKILSKYVIKFILFALLPFLGLLYRILCGSSDRENAVIPLSIDNCPSADGSPCAKKLIHISQQTSDAIYYLNSIISYALLIIVISVIIYTFIKVIKYEGLKAGKGKMNRKEYFNMCKDVFMN</sequence>
<dbReference type="Pfam" id="PF12420">
    <property type="entry name" value="DUF3671"/>
    <property type="match status" value="1"/>
</dbReference>
<gene>
    <name evidence="2" type="ORF">PVP01_0005070</name>
</gene>
<accession>A0A565A741</accession>
<dbReference type="OrthoDB" id="10428152at2759"/>
<evidence type="ECO:0000256" key="1">
    <source>
        <dbReference type="SAM" id="Phobius"/>
    </source>
</evidence>
<dbReference type="AlphaFoldDB" id="A0A565A741"/>
<dbReference type="Proteomes" id="UP000220605">
    <property type="component" value="Unassembled WGS sequence"/>
</dbReference>
<keyword evidence="1" id="KW-0812">Transmembrane</keyword>
<protein>
    <recommendedName>
        <fullName evidence="3">Variable surface protein Vir35</fullName>
    </recommendedName>
</protein>
<dbReference type="VEuPathDB" id="PlasmoDB:PVPAM_040038300"/>
<organism evidence="2">
    <name type="scientific">Plasmodium vivax</name>
    <name type="common">malaria parasite P. vivax</name>
    <dbReference type="NCBI Taxonomy" id="5855"/>
    <lineage>
        <taxon>Eukaryota</taxon>
        <taxon>Sar</taxon>
        <taxon>Alveolata</taxon>
        <taxon>Apicomplexa</taxon>
        <taxon>Aconoidasida</taxon>
        <taxon>Haemosporida</taxon>
        <taxon>Plasmodiidae</taxon>
        <taxon>Plasmodium</taxon>
        <taxon>Plasmodium (Plasmodium)</taxon>
    </lineage>
</organism>
<dbReference type="VEuPathDB" id="PlasmoDB:PVP01_0005070"/>